<evidence type="ECO:0000256" key="5">
    <source>
        <dbReference type="RuleBase" id="RU003476"/>
    </source>
</evidence>
<dbReference type="PANTHER" id="PTHR43046:SF12">
    <property type="entry name" value="GDP-MANNOSE MANNOSYL HYDROLASE"/>
    <property type="match status" value="1"/>
</dbReference>
<proteinExistence type="inferred from homology"/>
<dbReference type="InterPro" id="IPR000086">
    <property type="entry name" value="NUDIX_hydrolase_dom"/>
</dbReference>
<evidence type="ECO:0000256" key="2">
    <source>
        <dbReference type="ARBA" id="ARBA00005582"/>
    </source>
</evidence>
<evidence type="ECO:0000256" key="1">
    <source>
        <dbReference type="ARBA" id="ARBA00001946"/>
    </source>
</evidence>
<dbReference type="PROSITE" id="PS00893">
    <property type="entry name" value="NUDIX_BOX"/>
    <property type="match status" value="1"/>
</dbReference>
<dbReference type="InterPro" id="IPR020084">
    <property type="entry name" value="NUDIX_hydrolase_CS"/>
</dbReference>
<dbReference type="Proteomes" id="UP001235966">
    <property type="component" value="Unassembled WGS sequence"/>
</dbReference>
<feature type="domain" description="Nudix hydrolase" evidence="6">
    <location>
        <begin position="24"/>
        <end position="177"/>
    </location>
</feature>
<dbReference type="SUPFAM" id="SSF55811">
    <property type="entry name" value="Nudix"/>
    <property type="match status" value="1"/>
</dbReference>
<dbReference type="RefSeq" id="WP_278057520.1">
    <property type="nucleotide sequence ID" value="NZ_CP121247.1"/>
</dbReference>
<evidence type="ECO:0000256" key="4">
    <source>
        <dbReference type="ARBA" id="ARBA00022842"/>
    </source>
</evidence>
<gene>
    <name evidence="7" type="ORF">J2S49_000143</name>
</gene>
<dbReference type="PANTHER" id="PTHR43046">
    <property type="entry name" value="GDP-MANNOSE MANNOSYL HYDROLASE"/>
    <property type="match status" value="1"/>
</dbReference>
<dbReference type="CDD" id="cd04685">
    <property type="entry name" value="NUDIX_Hydrolase"/>
    <property type="match status" value="1"/>
</dbReference>
<evidence type="ECO:0000259" key="6">
    <source>
        <dbReference type="PROSITE" id="PS51462"/>
    </source>
</evidence>
<dbReference type="EMBL" id="JAUSQW010000001">
    <property type="protein sequence ID" value="MDP9800067.1"/>
    <property type="molecule type" value="Genomic_DNA"/>
</dbReference>
<dbReference type="PROSITE" id="PS51462">
    <property type="entry name" value="NUDIX"/>
    <property type="match status" value="1"/>
</dbReference>
<keyword evidence="4" id="KW-0460">Magnesium</keyword>
<comment type="caution">
    <text evidence="7">The sequence shown here is derived from an EMBL/GenBank/DDBJ whole genome shotgun (WGS) entry which is preliminary data.</text>
</comment>
<comment type="similarity">
    <text evidence="2 5">Belongs to the Nudix hydrolase family.</text>
</comment>
<comment type="cofactor">
    <cofactor evidence="1">
        <name>Mg(2+)</name>
        <dbReference type="ChEBI" id="CHEBI:18420"/>
    </cofactor>
</comment>
<reference evidence="7 8" key="1">
    <citation type="submission" date="2023-07" db="EMBL/GenBank/DDBJ databases">
        <title>Sequencing the genomes of 1000 actinobacteria strains.</title>
        <authorList>
            <person name="Klenk H.-P."/>
        </authorList>
    </citation>
    <scope>NUCLEOTIDE SEQUENCE [LARGE SCALE GENOMIC DNA]</scope>
    <source>
        <strain evidence="7 8">DSM 102162</strain>
    </source>
</reference>
<evidence type="ECO:0000313" key="8">
    <source>
        <dbReference type="Proteomes" id="UP001235966"/>
    </source>
</evidence>
<dbReference type="Pfam" id="PF00293">
    <property type="entry name" value="NUDIX"/>
    <property type="match status" value="1"/>
</dbReference>
<evidence type="ECO:0000256" key="3">
    <source>
        <dbReference type="ARBA" id="ARBA00022801"/>
    </source>
</evidence>
<protein>
    <submittedName>
        <fullName evidence="7">8-oxo-dGTP pyrophosphatase MutT (NUDIX family)</fullName>
    </submittedName>
</protein>
<sequence>MSETSDESARQLAAEWPLDGDGFPHRSAARVVVVDPQGRIFLILGHDFDDPDHRWWFTPGGGLEAGERSADGAARELREETGFAVDPVRLVGPVLIRHATFRFALETRKQDEEFFILHVSEEERARIDELRGTSLTALEEQLLDDYAWFSPEEIESADAGVPFYPEGLAGFARGWANWDGTVMEITEA</sequence>
<dbReference type="PRINTS" id="PR00502">
    <property type="entry name" value="NUDIXFAMILY"/>
</dbReference>
<keyword evidence="3 5" id="KW-0378">Hydrolase</keyword>
<evidence type="ECO:0000313" key="7">
    <source>
        <dbReference type="EMBL" id="MDP9800067.1"/>
    </source>
</evidence>
<accession>A0ABT9N8N1</accession>
<dbReference type="InterPro" id="IPR015797">
    <property type="entry name" value="NUDIX_hydrolase-like_dom_sf"/>
</dbReference>
<keyword evidence="8" id="KW-1185">Reference proteome</keyword>
<dbReference type="Gene3D" id="3.90.79.10">
    <property type="entry name" value="Nucleoside Triphosphate Pyrophosphohydrolase"/>
    <property type="match status" value="1"/>
</dbReference>
<organism evidence="7 8">
    <name type="scientific">Arcanobacterium wilhelmae</name>
    <dbReference type="NCBI Taxonomy" id="1803177"/>
    <lineage>
        <taxon>Bacteria</taxon>
        <taxon>Bacillati</taxon>
        <taxon>Actinomycetota</taxon>
        <taxon>Actinomycetes</taxon>
        <taxon>Actinomycetales</taxon>
        <taxon>Actinomycetaceae</taxon>
        <taxon>Arcanobacterium</taxon>
    </lineage>
</organism>
<dbReference type="InterPro" id="IPR020476">
    <property type="entry name" value="Nudix_hydrolase"/>
</dbReference>
<name>A0ABT9N8N1_9ACTO</name>